<dbReference type="AlphaFoldDB" id="A0A7C5R198"/>
<accession>A0A7C5R198</accession>
<proteinExistence type="predicted"/>
<feature type="signal peptide" evidence="1">
    <location>
        <begin position="1"/>
        <end position="24"/>
    </location>
</feature>
<gene>
    <name evidence="2" type="ORF">ENJ42_08205</name>
</gene>
<dbReference type="Proteomes" id="UP000885830">
    <property type="component" value="Unassembled WGS sequence"/>
</dbReference>
<feature type="chain" id="PRO_5028348937" evidence="1">
    <location>
        <begin position="25"/>
        <end position="298"/>
    </location>
</feature>
<dbReference type="EMBL" id="DRMJ01000430">
    <property type="protein sequence ID" value="HHL43584.1"/>
    <property type="molecule type" value="Genomic_DNA"/>
</dbReference>
<sequence>MTNLLIKSLLVGAGLALAPMSAYGANTTQDPEITDVKIKLKGYVFGIKVIKADYQTQIGAHRYTVFSNLRTSGLGALLKKFNIWSLTRGHFDGADLKPETHLQQNMDKKHRRVEMRYGENAVDIDINPRLGSQGKPPASPEQRFQADDTLSAILNIMMRGYQTDDEICSGVVPVFDSKQHYNLRLKRAGTRKIKQRGYKGETIKCLAYYEPVSGFDPEDLPSQEEQSTPVILYLAQFPEYKFSIPVRMTYKISGFKAVIKVRDIQINKRPAAKFVDFGDDFKTQETNLYARNMIAVKK</sequence>
<keyword evidence="1" id="KW-0732">Signal</keyword>
<dbReference type="InterPro" id="IPR021457">
    <property type="entry name" value="DUF3108"/>
</dbReference>
<organism evidence="2">
    <name type="scientific">Hellea balneolensis</name>
    <dbReference type="NCBI Taxonomy" id="287478"/>
    <lineage>
        <taxon>Bacteria</taxon>
        <taxon>Pseudomonadati</taxon>
        <taxon>Pseudomonadota</taxon>
        <taxon>Alphaproteobacteria</taxon>
        <taxon>Maricaulales</taxon>
        <taxon>Robiginitomaculaceae</taxon>
        <taxon>Hellea</taxon>
    </lineage>
</organism>
<protein>
    <submittedName>
        <fullName evidence="2">DUF3108 domain-containing protein</fullName>
    </submittedName>
</protein>
<dbReference type="Pfam" id="PF11306">
    <property type="entry name" value="DUF3108"/>
    <property type="match status" value="1"/>
</dbReference>
<evidence type="ECO:0000256" key="1">
    <source>
        <dbReference type="SAM" id="SignalP"/>
    </source>
</evidence>
<name>A0A7C5R198_9PROT</name>
<evidence type="ECO:0000313" key="2">
    <source>
        <dbReference type="EMBL" id="HHL43584.1"/>
    </source>
</evidence>
<comment type="caution">
    <text evidence="2">The sequence shown here is derived from an EMBL/GenBank/DDBJ whole genome shotgun (WGS) entry which is preliminary data.</text>
</comment>
<reference evidence="2" key="1">
    <citation type="journal article" date="2020" name="mSystems">
        <title>Genome- and Community-Level Interaction Insights into Carbon Utilization and Element Cycling Functions of Hydrothermarchaeota in Hydrothermal Sediment.</title>
        <authorList>
            <person name="Zhou Z."/>
            <person name="Liu Y."/>
            <person name="Xu W."/>
            <person name="Pan J."/>
            <person name="Luo Z.H."/>
            <person name="Li M."/>
        </authorList>
    </citation>
    <scope>NUCLEOTIDE SEQUENCE [LARGE SCALE GENOMIC DNA]</scope>
    <source>
        <strain evidence="2">HyVt-485</strain>
    </source>
</reference>